<dbReference type="OrthoDB" id="9800945at2"/>
<name>A0A1I0EQQ5_9PROT</name>
<sequence>MTNKHVADIGMGWPKLPPLEVWQDTCTTVHMWTQIVGKIRLKLSPDINHSWGCTLYVSTRGLTTSPIPYRGLVFAIDFDFIDHMLHISTSEGTKRSFALRPMPVADFYHQMMRVLEELNIEISILTKPSEVEVAIPFEKDDQHASYDIESMTHFWRALVQADRVLKDFRARFVGKASPVHFFWGWFDLAATRFSGRTAPKHPGGVPNVAARITEEAYTQEVWGGGFWPGTGLGEAAFYAYAYPEPAGFDKYVIQPESAYFHDKLDKFVLPYETVRASTDPDQMLLSFFQTTYEAVANLAHWDRDSLERKAIEAIEMASG</sequence>
<dbReference type="RefSeq" id="WP_074708523.1">
    <property type="nucleotide sequence ID" value="NZ_FOHI01000007.1"/>
</dbReference>
<evidence type="ECO:0000313" key="1">
    <source>
        <dbReference type="EMBL" id="SET47540.1"/>
    </source>
</evidence>
<dbReference type="AlphaFoldDB" id="A0A1I0EQQ5"/>
<protein>
    <recommendedName>
        <fullName evidence="3">Ava_C0101 and related proteins</fullName>
    </recommendedName>
</protein>
<evidence type="ECO:0008006" key="3">
    <source>
        <dbReference type="Google" id="ProtNLM"/>
    </source>
</evidence>
<organism evidence="1 2">
    <name type="scientific">Nitrosospira multiformis</name>
    <dbReference type="NCBI Taxonomy" id="1231"/>
    <lineage>
        <taxon>Bacteria</taxon>
        <taxon>Pseudomonadati</taxon>
        <taxon>Pseudomonadota</taxon>
        <taxon>Betaproteobacteria</taxon>
        <taxon>Nitrosomonadales</taxon>
        <taxon>Nitrosomonadaceae</taxon>
        <taxon>Nitrosospira</taxon>
    </lineage>
</organism>
<proteinExistence type="predicted"/>
<evidence type="ECO:0000313" key="2">
    <source>
        <dbReference type="Proteomes" id="UP000183339"/>
    </source>
</evidence>
<accession>A0A1I0EQQ5</accession>
<dbReference type="Proteomes" id="UP000183339">
    <property type="component" value="Unassembled WGS sequence"/>
</dbReference>
<reference evidence="1 2" key="1">
    <citation type="submission" date="2016-10" db="EMBL/GenBank/DDBJ databases">
        <authorList>
            <person name="de Groot N.N."/>
        </authorList>
    </citation>
    <scope>NUCLEOTIDE SEQUENCE [LARGE SCALE GENOMIC DNA]</scope>
    <source>
        <strain evidence="1 2">Nl7</strain>
    </source>
</reference>
<dbReference type="EMBL" id="FOHI01000007">
    <property type="protein sequence ID" value="SET47540.1"/>
    <property type="molecule type" value="Genomic_DNA"/>
</dbReference>
<dbReference type="Pfam" id="PF19459">
    <property type="entry name" value="DUF5996"/>
    <property type="match status" value="1"/>
</dbReference>
<dbReference type="InterPro" id="IPR046038">
    <property type="entry name" value="DUF5996"/>
</dbReference>
<gene>
    <name evidence="1" type="ORF">SAMN05216412_10737</name>
</gene>